<evidence type="ECO:0000256" key="8">
    <source>
        <dbReference type="ARBA" id="ARBA00023065"/>
    </source>
</evidence>
<feature type="non-terminal residue" evidence="12">
    <location>
        <position position="189"/>
    </location>
</feature>
<evidence type="ECO:0000256" key="10">
    <source>
        <dbReference type="SAM" id="MobiDB-lite"/>
    </source>
</evidence>
<dbReference type="Gene3D" id="1.50.10.150">
    <property type="entry name" value="Voltage-dependent anion channel"/>
    <property type="match status" value="1"/>
</dbReference>
<dbReference type="GO" id="GO:0005886">
    <property type="term" value="C:plasma membrane"/>
    <property type="evidence" value="ECO:0007669"/>
    <property type="project" value="UniProtKB-SubCell"/>
</dbReference>
<sequence>EAAKFLWAVGFAHYLVVFVTLYQRLPTSEPLPKELHPVYSMFIAAPSPACIAWETIYGDFDGLSGTFSVAWWSYTFPMTTTASVTTIKYAENVPGVLSKGLALTLSFMSSTMVLVLLVFTLLHAFVWHTLFPNDVAIAITKRRLVKEKKPFEEACDIRRRTKQALIKHNSANKDFSGENEMGSSSSTLP</sequence>
<gene>
    <name evidence="12" type="ORF">H0E87_002745</name>
</gene>
<dbReference type="EMBL" id="JACEGQ020000001">
    <property type="protein sequence ID" value="KAH8521821.1"/>
    <property type="molecule type" value="Genomic_DNA"/>
</dbReference>
<dbReference type="InterPro" id="IPR030183">
    <property type="entry name" value="SLAC/SLAH"/>
</dbReference>
<keyword evidence="9 11" id="KW-0472">Membrane</keyword>
<organism evidence="12 13">
    <name type="scientific">Populus deltoides</name>
    <name type="common">Eastern poplar</name>
    <name type="synonym">Eastern cottonwood</name>
    <dbReference type="NCBI Taxonomy" id="3696"/>
    <lineage>
        <taxon>Eukaryota</taxon>
        <taxon>Viridiplantae</taxon>
        <taxon>Streptophyta</taxon>
        <taxon>Embryophyta</taxon>
        <taxon>Tracheophyta</taxon>
        <taxon>Spermatophyta</taxon>
        <taxon>Magnoliopsida</taxon>
        <taxon>eudicotyledons</taxon>
        <taxon>Gunneridae</taxon>
        <taxon>Pentapetalae</taxon>
        <taxon>rosids</taxon>
        <taxon>fabids</taxon>
        <taxon>Malpighiales</taxon>
        <taxon>Salicaceae</taxon>
        <taxon>Saliceae</taxon>
        <taxon>Populus</taxon>
    </lineage>
</organism>
<dbReference type="GO" id="GO:0008308">
    <property type="term" value="F:voltage-gated monoatomic anion channel activity"/>
    <property type="evidence" value="ECO:0007669"/>
    <property type="project" value="InterPro"/>
</dbReference>
<feature type="region of interest" description="Disordered" evidence="10">
    <location>
        <begin position="168"/>
        <end position="189"/>
    </location>
</feature>
<dbReference type="InterPro" id="IPR004695">
    <property type="entry name" value="SLAC1/Mae1/Ssu1/TehA"/>
</dbReference>
<dbReference type="PANTHER" id="PTHR31269:SF11">
    <property type="entry name" value="GUARD CELL S-TYPE ANION CHANNEL SLAC1"/>
    <property type="match status" value="1"/>
</dbReference>
<evidence type="ECO:0000256" key="11">
    <source>
        <dbReference type="SAM" id="Phobius"/>
    </source>
</evidence>
<accession>A0A8T2ZWW7</accession>
<evidence type="ECO:0000256" key="4">
    <source>
        <dbReference type="ARBA" id="ARBA00022448"/>
    </source>
</evidence>
<evidence type="ECO:0000313" key="12">
    <source>
        <dbReference type="EMBL" id="KAH8521821.1"/>
    </source>
</evidence>
<evidence type="ECO:0000256" key="3">
    <source>
        <dbReference type="ARBA" id="ARBA00007808"/>
    </source>
</evidence>
<keyword evidence="6 11" id="KW-0812">Transmembrane</keyword>
<feature type="transmembrane region" description="Helical" evidence="11">
    <location>
        <begin position="6"/>
        <end position="25"/>
    </location>
</feature>
<comment type="caution">
    <text evidence="12">The sequence shown here is derived from an EMBL/GenBank/DDBJ whole genome shotgun (WGS) entry which is preliminary data.</text>
</comment>
<keyword evidence="5" id="KW-1003">Cell membrane</keyword>
<dbReference type="GO" id="GO:0090332">
    <property type="term" value="P:stomatal closure"/>
    <property type="evidence" value="ECO:0007669"/>
    <property type="project" value="TreeGrafter"/>
</dbReference>
<evidence type="ECO:0000256" key="1">
    <source>
        <dbReference type="ARBA" id="ARBA00004127"/>
    </source>
</evidence>
<name>A0A8T2ZWW7_POPDE</name>
<evidence type="ECO:0000256" key="5">
    <source>
        <dbReference type="ARBA" id="ARBA00022475"/>
    </source>
</evidence>
<dbReference type="AlphaFoldDB" id="A0A8T2ZWW7"/>
<dbReference type="Proteomes" id="UP000807159">
    <property type="component" value="Chromosome 1"/>
</dbReference>
<feature type="transmembrane region" description="Helical" evidence="11">
    <location>
        <begin position="101"/>
        <end position="126"/>
    </location>
</feature>
<keyword evidence="13" id="KW-1185">Reference proteome</keyword>
<dbReference type="GO" id="GO:0006873">
    <property type="term" value="P:intracellular monoatomic ion homeostasis"/>
    <property type="evidence" value="ECO:0007669"/>
    <property type="project" value="InterPro"/>
</dbReference>
<evidence type="ECO:0000313" key="13">
    <source>
        <dbReference type="Proteomes" id="UP000807159"/>
    </source>
</evidence>
<comment type="similarity">
    <text evidence="3">Belongs to the SLAC1 S-type anion channel family.</text>
</comment>
<evidence type="ECO:0000256" key="2">
    <source>
        <dbReference type="ARBA" id="ARBA00004236"/>
    </source>
</evidence>
<protein>
    <submittedName>
        <fullName evidence="12">Uncharacterized protein</fullName>
    </submittedName>
</protein>
<dbReference type="GO" id="GO:0012505">
    <property type="term" value="C:endomembrane system"/>
    <property type="evidence" value="ECO:0007669"/>
    <property type="project" value="UniProtKB-SubCell"/>
</dbReference>
<dbReference type="InterPro" id="IPR038665">
    <property type="entry name" value="Voltage-dep_anion_channel_sf"/>
</dbReference>
<feature type="transmembrane region" description="Helical" evidence="11">
    <location>
        <begin position="37"/>
        <end position="57"/>
    </location>
</feature>
<comment type="subcellular location">
    <subcellularLocation>
        <location evidence="2">Cell membrane</location>
    </subcellularLocation>
    <subcellularLocation>
        <location evidence="1">Endomembrane system</location>
        <topology evidence="1">Multi-pass membrane protein</topology>
    </subcellularLocation>
</comment>
<evidence type="ECO:0000256" key="6">
    <source>
        <dbReference type="ARBA" id="ARBA00022692"/>
    </source>
</evidence>
<keyword evidence="7 11" id="KW-1133">Transmembrane helix</keyword>
<evidence type="ECO:0000256" key="9">
    <source>
        <dbReference type="ARBA" id="ARBA00023136"/>
    </source>
</evidence>
<reference evidence="12" key="1">
    <citation type="journal article" date="2021" name="J. Hered.">
        <title>Genome Assembly of Salicaceae Populus deltoides (Eastern Cottonwood) I-69 Based on Nanopore Sequencing and Hi-C Technologies.</title>
        <authorList>
            <person name="Bai S."/>
            <person name="Wu H."/>
            <person name="Zhang J."/>
            <person name="Pan Z."/>
            <person name="Zhao W."/>
            <person name="Li Z."/>
            <person name="Tong C."/>
        </authorList>
    </citation>
    <scope>NUCLEOTIDE SEQUENCE</scope>
    <source>
        <tissue evidence="12">Leaf</tissue>
    </source>
</reference>
<dbReference type="Pfam" id="PF03595">
    <property type="entry name" value="SLAC1"/>
    <property type="match status" value="1"/>
</dbReference>
<dbReference type="PANTHER" id="PTHR31269">
    <property type="entry name" value="S-TYPE ANION CHANNEL SLAH3"/>
    <property type="match status" value="1"/>
</dbReference>
<evidence type="ECO:0000256" key="7">
    <source>
        <dbReference type="ARBA" id="ARBA00022989"/>
    </source>
</evidence>
<keyword evidence="8" id="KW-0406">Ion transport</keyword>
<proteinExistence type="inferred from homology"/>
<keyword evidence="4" id="KW-0813">Transport</keyword>